<dbReference type="Proteomes" id="UP000280066">
    <property type="component" value="Unassembled WGS sequence"/>
</dbReference>
<dbReference type="AlphaFoldDB" id="A0A428JLU7"/>
<dbReference type="EMBL" id="RWIS01000005">
    <property type="protein sequence ID" value="RSK33941.1"/>
    <property type="molecule type" value="Genomic_DNA"/>
</dbReference>
<feature type="compositionally biased region" description="Acidic residues" evidence="1">
    <location>
        <begin position="51"/>
        <end position="76"/>
    </location>
</feature>
<evidence type="ECO:0000256" key="1">
    <source>
        <dbReference type="SAM" id="MobiDB-lite"/>
    </source>
</evidence>
<dbReference type="OrthoDB" id="1454575at2"/>
<organism evidence="2 3">
    <name type="scientific">Hymenobacter metallilatus</name>
    <dbReference type="NCBI Taxonomy" id="2493666"/>
    <lineage>
        <taxon>Bacteria</taxon>
        <taxon>Pseudomonadati</taxon>
        <taxon>Bacteroidota</taxon>
        <taxon>Cytophagia</taxon>
        <taxon>Cytophagales</taxon>
        <taxon>Hymenobacteraceae</taxon>
        <taxon>Hymenobacter</taxon>
    </lineage>
</organism>
<feature type="region of interest" description="Disordered" evidence="1">
    <location>
        <begin position="51"/>
        <end position="91"/>
    </location>
</feature>
<keyword evidence="3" id="KW-1185">Reference proteome</keyword>
<protein>
    <submittedName>
        <fullName evidence="2">Uncharacterized protein</fullName>
    </submittedName>
</protein>
<evidence type="ECO:0000313" key="2">
    <source>
        <dbReference type="EMBL" id="RSK33941.1"/>
    </source>
</evidence>
<dbReference type="RefSeq" id="WP_125429089.1">
    <property type="nucleotide sequence ID" value="NZ_RWIS01000005.1"/>
</dbReference>
<evidence type="ECO:0000313" key="3">
    <source>
        <dbReference type="Proteomes" id="UP000280066"/>
    </source>
</evidence>
<comment type="caution">
    <text evidence="2">The sequence shown here is derived from an EMBL/GenBank/DDBJ whole genome shotgun (WGS) entry which is preliminary data.</text>
</comment>
<accession>A0A428JLU7</accession>
<proteinExistence type="predicted"/>
<sequence length="106" mass="12046">MSIIYIELDEDMEMPCPCQRCGEWFDLHNGRGSKSWYPGTVICKECSDEEREEMEVEAAEQEEEDDYEEEDPDDFNPDTCPECGSDEAGAPICSQCGCLLVDQDDD</sequence>
<name>A0A428JLU7_9BACT</name>
<gene>
    <name evidence="2" type="ORF">EI290_09555</name>
</gene>
<reference evidence="2 3" key="1">
    <citation type="submission" date="2018-12" db="EMBL/GenBank/DDBJ databases">
        <authorList>
            <person name="Feng G."/>
            <person name="Zhu H."/>
        </authorList>
    </citation>
    <scope>NUCLEOTIDE SEQUENCE [LARGE SCALE GENOMIC DNA]</scope>
    <source>
        <strain evidence="2 3">9PBR-2</strain>
    </source>
</reference>